<dbReference type="CDD" id="cd10316">
    <property type="entry name" value="RGL4_M"/>
    <property type="match status" value="1"/>
</dbReference>
<evidence type="ECO:0000259" key="3">
    <source>
        <dbReference type="Pfam" id="PF14686"/>
    </source>
</evidence>
<evidence type="ECO:0000313" key="5">
    <source>
        <dbReference type="Proteomes" id="UP000594263"/>
    </source>
</evidence>
<dbReference type="PANTHER" id="PTHR32018:SF1">
    <property type="entry name" value="RHAMNOGALACTURONAN ENDOLYASE"/>
    <property type="match status" value="1"/>
</dbReference>
<dbReference type="Proteomes" id="UP000594263">
    <property type="component" value="Unplaced"/>
</dbReference>
<keyword evidence="1" id="KW-0732">Signal</keyword>
<dbReference type="GO" id="GO:0030246">
    <property type="term" value="F:carbohydrate binding"/>
    <property type="evidence" value="ECO:0007669"/>
    <property type="project" value="InterPro"/>
</dbReference>
<evidence type="ECO:0000259" key="2">
    <source>
        <dbReference type="Pfam" id="PF14683"/>
    </source>
</evidence>
<dbReference type="PANTHER" id="PTHR32018">
    <property type="entry name" value="RHAMNOGALACTURONATE LYASE FAMILY PROTEIN"/>
    <property type="match status" value="1"/>
</dbReference>
<dbReference type="CDD" id="cd10317">
    <property type="entry name" value="RGL4_C"/>
    <property type="match status" value="1"/>
</dbReference>
<name>A0A7N0ZVB8_KALFE</name>
<dbReference type="Gramene" id="Kaladp0040s0170.1.v1.1">
    <property type="protein sequence ID" value="Kaladp0040s0170.1.v1.1"/>
    <property type="gene ID" value="Kaladp0040s0170.v1.1"/>
</dbReference>
<dbReference type="EnsemblPlants" id="Kaladp0040s0170.1.v1.1">
    <property type="protein sequence ID" value="Kaladp0040s0170.1.v1.1"/>
    <property type="gene ID" value="Kaladp0040s0170.v1.1"/>
</dbReference>
<dbReference type="OMA" id="HPFSLWQ"/>
<dbReference type="Pfam" id="PF14683">
    <property type="entry name" value="CBM-like"/>
    <property type="match status" value="1"/>
</dbReference>
<dbReference type="FunFam" id="2.60.40.1120:FF:000033">
    <property type="entry name" value="Rhamnogalacturonate lyase B"/>
    <property type="match status" value="1"/>
</dbReference>
<dbReference type="InterPro" id="IPR051850">
    <property type="entry name" value="Polysacch_Lyase_4"/>
</dbReference>
<reference evidence="4" key="1">
    <citation type="submission" date="2021-01" db="UniProtKB">
        <authorList>
            <consortium name="EnsemblPlants"/>
        </authorList>
    </citation>
    <scope>IDENTIFICATION</scope>
</reference>
<feature type="domain" description="Rhamnogalacturonan lyase" evidence="2">
    <location>
        <begin position="152"/>
        <end position="340"/>
    </location>
</feature>
<evidence type="ECO:0008006" key="6">
    <source>
        <dbReference type="Google" id="ProtNLM"/>
    </source>
</evidence>
<dbReference type="Pfam" id="PF14686">
    <property type="entry name" value="fn3_3"/>
    <property type="match status" value="1"/>
</dbReference>
<dbReference type="InterPro" id="IPR008979">
    <property type="entry name" value="Galactose-bd-like_sf"/>
</dbReference>
<accession>A0A7N0ZVB8</accession>
<keyword evidence="5" id="KW-1185">Reference proteome</keyword>
<dbReference type="InterPro" id="IPR029413">
    <property type="entry name" value="RG-lyase_II"/>
</dbReference>
<proteinExistence type="predicted"/>
<feature type="domain" description="Rhamnogalacturonan lyase" evidence="3">
    <location>
        <begin position="66"/>
        <end position="138"/>
    </location>
</feature>
<dbReference type="SUPFAM" id="SSF49785">
    <property type="entry name" value="Galactose-binding domain-like"/>
    <property type="match status" value="1"/>
</dbReference>
<protein>
    <recommendedName>
        <fullName evidence="6">Rhamnogalacturonan endolyase</fullName>
    </recommendedName>
</protein>
<dbReference type="InterPro" id="IPR013784">
    <property type="entry name" value="Carb-bd-like_fold"/>
</dbReference>
<dbReference type="SUPFAM" id="SSF49452">
    <property type="entry name" value="Starch-binding domain-like"/>
    <property type="match status" value="1"/>
</dbReference>
<dbReference type="Gene3D" id="2.60.120.260">
    <property type="entry name" value="Galactose-binding domain-like"/>
    <property type="match status" value="1"/>
</dbReference>
<evidence type="ECO:0000256" key="1">
    <source>
        <dbReference type="ARBA" id="ARBA00022729"/>
    </source>
</evidence>
<dbReference type="AlphaFoldDB" id="A0A7N0ZVB8"/>
<dbReference type="InterPro" id="IPR029411">
    <property type="entry name" value="RG-lyase_III"/>
</dbReference>
<dbReference type="Gene3D" id="2.60.40.1120">
    <property type="entry name" value="Carboxypeptidase-like, regulatory domain"/>
    <property type="match status" value="1"/>
</dbReference>
<organism evidence="4 5">
    <name type="scientific">Kalanchoe fedtschenkoi</name>
    <name type="common">Lavender scallops</name>
    <name type="synonym">South American air plant</name>
    <dbReference type="NCBI Taxonomy" id="63787"/>
    <lineage>
        <taxon>Eukaryota</taxon>
        <taxon>Viridiplantae</taxon>
        <taxon>Streptophyta</taxon>
        <taxon>Embryophyta</taxon>
        <taxon>Tracheophyta</taxon>
        <taxon>Spermatophyta</taxon>
        <taxon>Magnoliopsida</taxon>
        <taxon>eudicotyledons</taxon>
        <taxon>Gunneridae</taxon>
        <taxon>Pentapetalae</taxon>
        <taxon>Saxifragales</taxon>
        <taxon>Crassulaceae</taxon>
        <taxon>Kalanchoe</taxon>
    </lineage>
</organism>
<evidence type="ECO:0000313" key="4">
    <source>
        <dbReference type="EnsemblPlants" id="Kaladp0040s0170.1.v1.1"/>
    </source>
</evidence>
<sequence length="345" mass="39450">MYLNSVEKNPVTLWDDAKRQMIEEVRKWPYDFPTSPDFPPADQRGLVYGQLRINDRFMKDVNKEASNAFVGLAAPGEAGSWQVESKGYQFWVQASDDGYFIIKNVRPGTYNLYAWVPGYLGDYVYAQNITITPGENMNLKVLTLQPPRYGPTLWEIGVPDRTAAEFFVPDPNPTLANGLYNRFKDQKFRQYGLWERYTDLYPNEDLTFTADLSVYQTDWFFAHVTRKIADGRYQATTWKILFNLKNVQANAIYVLRIALASATNSELQVRVNDPNGSPDFTSGLIGRDNAIARHGIHGLYRLFRIDILGDKLVKGENTIFLTQARSDGPFSGIMYDYIRLEGPPM</sequence>